<name>A0A9P7UUG3_9AGAR</name>
<dbReference type="EMBL" id="CM032184">
    <property type="protein sequence ID" value="KAG7094265.1"/>
    <property type="molecule type" value="Genomic_DNA"/>
</dbReference>
<evidence type="ECO:0000313" key="1">
    <source>
        <dbReference type="EMBL" id="KAG7094265.1"/>
    </source>
</evidence>
<proteinExistence type="predicted"/>
<dbReference type="AlphaFoldDB" id="A0A9P7UUG3"/>
<reference evidence="1" key="1">
    <citation type="journal article" date="2021" name="Genome Biol. Evol.">
        <title>The assembled and annotated genome of the fairy-ring fungus Marasmius oreades.</title>
        <authorList>
            <person name="Hiltunen M."/>
            <person name="Ament-Velasquez S.L."/>
            <person name="Johannesson H."/>
        </authorList>
    </citation>
    <scope>NUCLEOTIDE SEQUENCE</scope>
    <source>
        <strain evidence="1">03SP1</strain>
    </source>
</reference>
<keyword evidence="2" id="KW-1185">Reference proteome</keyword>
<organism evidence="1 2">
    <name type="scientific">Marasmius oreades</name>
    <name type="common">fairy-ring Marasmius</name>
    <dbReference type="NCBI Taxonomy" id="181124"/>
    <lineage>
        <taxon>Eukaryota</taxon>
        <taxon>Fungi</taxon>
        <taxon>Dikarya</taxon>
        <taxon>Basidiomycota</taxon>
        <taxon>Agaricomycotina</taxon>
        <taxon>Agaricomycetes</taxon>
        <taxon>Agaricomycetidae</taxon>
        <taxon>Agaricales</taxon>
        <taxon>Marasmiineae</taxon>
        <taxon>Marasmiaceae</taxon>
        <taxon>Marasmius</taxon>
    </lineage>
</organism>
<gene>
    <name evidence="1" type="ORF">E1B28_007869</name>
</gene>
<protein>
    <submittedName>
        <fullName evidence="1">Uncharacterized protein</fullName>
    </submittedName>
</protein>
<comment type="caution">
    <text evidence="1">The sequence shown here is derived from an EMBL/GenBank/DDBJ whole genome shotgun (WGS) entry which is preliminary data.</text>
</comment>
<dbReference type="GeneID" id="66076945"/>
<dbReference type="KEGG" id="more:E1B28_007869"/>
<dbReference type="RefSeq" id="XP_043010735.1">
    <property type="nucleotide sequence ID" value="XM_043152649.1"/>
</dbReference>
<dbReference type="Proteomes" id="UP001049176">
    <property type="component" value="Chromosome 4"/>
</dbReference>
<evidence type="ECO:0000313" key="2">
    <source>
        <dbReference type="Proteomes" id="UP001049176"/>
    </source>
</evidence>
<accession>A0A9P7UUG3</accession>
<sequence>MLHPPSITLPLNKFEDFGVHANQDVVEQDRAHAVSQTSDLQQNCPRSHRGFQKRVQRYLRFLKRRICRRQRMKIRRKRNDSPIRWRRRIYWNAVMTLPDTTTKFGLSDFVSPVSDLWA</sequence>